<feature type="domain" description="PPM-type phosphatase" evidence="3">
    <location>
        <begin position="634"/>
        <end position="862"/>
    </location>
</feature>
<evidence type="ECO:0000313" key="5">
    <source>
        <dbReference type="Proteomes" id="UP000019402"/>
    </source>
</evidence>
<reference evidence="4 5" key="1">
    <citation type="journal article" date="2014" name="Genome Announc.">
        <title>Draft Genome Sequence of Cytophaga fermentans JCM 21142T, a Facultative Anaerobe Isolated from Marine Mud.</title>
        <authorList>
            <person name="Starns D."/>
            <person name="Oshima K."/>
            <person name="Suda W."/>
            <person name="Iino T."/>
            <person name="Yuki M."/>
            <person name="Inoue J."/>
            <person name="Kitamura K."/>
            <person name="Iida T."/>
            <person name="Darby A."/>
            <person name="Hattori M."/>
            <person name="Ohkuma M."/>
        </authorList>
    </citation>
    <scope>NUCLEOTIDE SEQUENCE [LARGE SCALE GENOMIC DNA]</scope>
    <source>
        <strain evidence="4 5">JCM 21142</strain>
    </source>
</reference>
<dbReference type="InterPro" id="IPR001932">
    <property type="entry name" value="PPM-type_phosphatase-like_dom"/>
</dbReference>
<dbReference type="GO" id="GO:0000155">
    <property type="term" value="F:phosphorelay sensor kinase activity"/>
    <property type="evidence" value="ECO:0007669"/>
    <property type="project" value="TreeGrafter"/>
</dbReference>
<dbReference type="RefSeq" id="WP_027472425.1">
    <property type="nucleotide sequence ID" value="NZ_BAMD01000011.1"/>
</dbReference>
<dbReference type="PANTHER" id="PTHR43547">
    <property type="entry name" value="TWO-COMPONENT HISTIDINE KINASE"/>
    <property type="match status" value="1"/>
</dbReference>
<evidence type="ECO:0000256" key="1">
    <source>
        <dbReference type="ARBA" id="ARBA00022553"/>
    </source>
</evidence>
<dbReference type="OrthoDB" id="9809670at2"/>
<dbReference type="InterPro" id="IPR011123">
    <property type="entry name" value="Y_Y_Y"/>
</dbReference>
<dbReference type="Gene3D" id="2.130.10.10">
    <property type="entry name" value="YVTN repeat-like/Quinoprotein amine dehydrogenase"/>
    <property type="match status" value="2"/>
</dbReference>
<evidence type="ECO:0000259" key="3">
    <source>
        <dbReference type="SMART" id="SM00331"/>
    </source>
</evidence>
<comment type="caution">
    <text evidence="4">The sequence shown here is derived from an EMBL/GenBank/DDBJ whole genome shotgun (WGS) entry which is preliminary data.</text>
</comment>
<dbReference type="PANTHER" id="PTHR43547:SF2">
    <property type="entry name" value="HYBRID SIGNAL TRANSDUCTION HISTIDINE KINASE C"/>
    <property type="match status" value="1"/>
</dbReference>
<evidence type="ECO:0000256" key="2">
    <source>
        <dbReference type="SAM" id="Phobius"/>
    </source>
</evidence>
<name>W7YJX6_9BACT</name>
<dbReference type="Pfam" id="PF07494">
    <property type="entry name" value="Reg_prop"/>
    <property type="match status" value="5"/>
</dbReference>
<dbReference type="InterPro" id="IPR036457">
    <property type="entry name" value="PPM-type-like_dom_sf"/>
</dbReference>
<keyword evidence="2" id="KW-0812">Transmembrane</keyword>
<dbReference type="InterPro" id="IPR015943">
    <property type="entry name" value="WD40/YVTN_repeat-like_dom_sf"/>
</dbReference>
<dbReference type="EMBL" id="BAMD01000011">
    <property type="protein sequence ID" value="GAF02639.1"/>
    <property type="molecule type" value="Genomic_DNA"/>
</dbReference>
<dbReference type="Gene3D" id="2.60.40.10">
    <property type="entry name" value="Immunoglobulins"/>
    <property type="match status" value="1"/>
</dbReference>
<dbReference type="Pfam" id="PF07495">
    <property type="entry name" value="Y_Y_Y"/>
    <property type="match status" value="1"/>
</dbReference>
<keyword evidence="1" id="KW-0597">Phosphoprotein</keyword>
<keyword evidence="5" id="KW-1185">Reference proteome</keyword>
<dbReference type="SMART" id="SM00331">
    <property type="entry name" value="PP2C_SIG"/>
    <property type="match status" value="1"/>
</dbReference>
<organism evidence="4 5">
    <name type="scientific">Saccharicrinis fermentans DSM 9555 = JCM 21142</name>
    <dbReference type="NCBI Taxonomy" id="869213"/>
    <lineage>
        <taxon>Bacteria</taxon>
        <taxon>Pseudomonadati</taxon>
        <taxon>Bacteroidota</taxon>
        <taxon>Bacteroidia</taxon>
        <taxon>Marinilabiliales</taxon>
        <taxon>Marinilabiliaceae</taxon>
        <taxon>Saccharicrinis</taxon>
    </lineage>
</organism>
<proteinExistence type="predicted"/>
<dbReference type="InterPro" id="IPR011110">
    <property type="entry name" value="Reg_prop"/>
</dbReference>
<dbReference type="InterPro" id="IPR013783">
    <property type="entry name" value="Ig-like_fold"/>
</dbReference>
<dbReference type="STRING" id="869213.GCA_000517085_02936"/>
<gene>
    <name evidence="4" type="ORF">JCM21142_31278</name>
</gene>
<dbReference type="Gene3D" id="3.60.40.10">
    <property type="entry name" value="PPM-type phosphatase domain"/>
    <property type="match status" value="1"/>
</dbReference>
<dbReference type="Pfam" id="PF07228">
    <property type="entry name" value="SpoIIE"/>
    <property type="match status" value="1"/>
</dbReference>
<accession>W7YJX6</accession>
<sequence length="865" mass="99375">MYHLIQKEDGSYINRKIKTLSEKENAVNCIFQHSSGTVWIGTKAGLRVVEYDHGRDLLRYDKDSFFNQKQNRITEDEVTFLYEDKSGLLWVGTRYSGLLKVDFKPKKFKRIMRGDSKYPDLNTFDIKSIYMDDQGLIWLGTADKGLKILDQQRGDVYSYPVNRELNSIGEDMVLALCRDSQGRIWIGTARGIYIFYLNSGTISEFSYADSRKTESLLKENRINAIEEDALGNIWFATQFGLYKYDGESVYNFFAEEGSRNGICSDEVNDLLLDSEGILWIGTSDGVNFLDSNNDVVKKMGHFRNSGDSISVLSNNYILSIAEDQEDGIWFGTRSGLSYYNKREDVSKFYTHASGIANDMIYGVICDKNSGVWLSTNKGISLIKDNKQIYNFDIADGLPGYVFSRGAVEQSSSGIAYFGGVEGVAFIDPDSITYNLHRPEVVFTSIELYHKGKIIDNFKVDTQKIRLKYRKSSMLKVSFAALEFSESAKNKYQVYLEGFDDDWRPVTSENMIGISDLPAGDYTLHVKGANSDHIWTEMPVTIDISVIPPIWMSSYAYAFYLIALVFLIQSIINYRIRNYKTAYKTLEEKAGDKKKIEAQRELLSKINQSLTDSIYYAKRIQESILPSEVEIKKVLPESFVYYRPKDLVSGDFYWKHEVDDKIFIAAVDCTGHGVPGAFMSIIAYDMLKRIVKSDIEYCPAYILERLNKEVIDTFKKNNKEEKNSLLRVNDGMDIALCIIDKKQRKMAFAGAYNPLYLIRDNEILVYKGDRFPIGYQGEKEMKFSKHEIAMEQNDIFYIFSDGYADQFGGDEGKKFKYRRFRHLLLNIHRLPAEDQKAILHQKIEEWMGDFEQVDDIIVMGIRPLKE</sequence>
<keyword evidence="2" id="KW-1133">Transmembrane helix</keyword>
<dbReference type="eggNOG" id="COG2208">
    <property type="taxonomic scope" value="Bacteria"/>
</dbReference>
<protein>
    <submittedName>
        <fullName evidence="4">Response regulator containing a CheY-like receiver domain and a GGDEF domain protein</fullName>
    </submittedName>
</protein>
<keyword evidence="2" id="KW-0472">Membrane</keyword>
<feature type="transmembrane region" description="Helical" evidence="2">
    <location>
        <begin position="554"/>
        <end position="573"/>
    </location>
</feature>
<dbReference type="SUPFAM" id="SSF63829">
    <property type="entry name" value="Calcium-dependent phosphotriesterase"/>
    <property type="match status" value="2"/>
</dbReference>
<dbReference type="Proteomes" id="UP000019402">
    <property type="component" value="Unassembled WGS sequence"/>
</dbReference>
<dbReference type="AlphaFoldDB" id="W7YJX6"/>
<dbReference type="eggNOG" id="COG3292">
    <property type="taxonomic scope" value="Bacteria"/>
</dbReference>
<evidence type="ECO:0000313" key="4">
    <source>
        <dbReference type="EMBL" id="GAF02639.1"/>
    </source>
</evidence>